<name>A0ABQ2DMR3_9MICC</name>
<feature type="transmembrane region" description="Helical" evidence="1">
    <location>
        <begin position="41"/>
        <end position="62"/>
    </location>
</feature>
<dbReference type="RefSeq" id="WP_188685823.1">
    <property type="nucleotide sequence ID" value="NZ_BMKX01000005.1"/>
</dbReference>
<dbReference type="EMBL" id="BMKX01000005">
    <property type="protein sequence ID" value="GGJ63537.1"/>
    <property type="molecule type" value="Genomic_DNA"/>
</dbReference>
<proteinExistence type="predicted"/>
<evidence type="ECO:0000313" key="2">
    <source>
        <dbReference type="EMBL" id="GGJ63537.1"/>
    </source>
</evidence>
<feature type="transmembrane region" description="Helical" evidence="1">
    <location>
        <begin position="117"/>
        <end position="138"/>
    </location>
</feature>
<evidence type="ECO:0000313" key="3">
    <source>
        <dbReference type="Proteomes" id="UP000606115"/>
    </source>
</evidence>
<comment type="caution">
    <text evidence="2">The sequence shown here is derived from an EMBL/GenBank/DDBJ whole genome shotgun (WGS) entry which is preliminary data.</text>
</comment>
<dbReference type="Proteomes" id="UP000606115">
    <property type="component" value="Unassembled WGS sequence"/>
</dbReference>
<keyword evidence="3" id="KW-1185">Reference proteome</keyword>
<feature type="transmembrane region" description="Helical" evidence="1">
    <location>
        <begin position="74"/>
        <end position="97"/>
    </location>
</feature>
<protein>
    <submittedName>
        <fullName evidence="2">Uncharacterized protein</fullName>
    </submittedName>
</protein>
<organism evidence="2 3">
    <name type="scientific">Glutamicibacter ardleyensis</name>
    <dbReference type="NCBI Taxonomy" id="225894"/>
    <lineage>
        <taxon>Bacteria</taxon>
        <taxon>Bacillati</taxon>
        <taxon>Actinomycetota</taxon>
        <taxon>Actinomycetes</taxon>
        <taxon>Micrococcales</taxon>
        <taxon>Micrococcaceae</taxon>
        <taxon>Glutamicibacter</taxon>
    </lineage>
</organism>
<feature type="transmembrane region" description="Helical" evidence="1">
    <location>
        <begin position="212"/>
        <end position="232"/>
    </location>
</feature>
<sequence length="437" mass="48510">MKQAKSGDALIGDRIGEGKMVPFYSVGIDEWREVPGALPNMLVILASWVPLIALNIYLFRFAFPQRPEMEVGKLLTFSVIAACIAIMWAAARIAPWLALAATAMLYVILQPTGNAQLVVLACASWFALLALSGMINQWRLILRLRRWRAHATSTVLIPSEQLRQLRIYRQLPTTLWYLALGSILYPLLKLTWQFLTDAEQVFSGLDRERIDGFLIGSVALGLCLIVLLVRWVEQGIVGHIALEVPLTSDFGPLSFVAIGASVAREPENGARCECTDPNEDSKSSEYEQFVECLDRCSVHGVGAVNALSEAEFTRIADQPWVYGEHANDRLLRKSARLVIAGFSGWDSKPVRLQVDTVFGQGSVAPANYLPKRATEPLCRAKRRLSWRNCADTPLVVEEFNPATMRVLDQIPLGTLGLTGYAVRVAGRRPFLVDHPVR</sequence>
<keyword evidence="1" id="KW-0472">Membrane</keyword>
<accession>A0ABQ2DMR3</accession>
<keyword evidence="1" id="KW-0812">Transmembrane</keyword>
<evidence type="ECO:0000256" key="1">
    <source>
        <dbReference type="SAM" id="Phobius"/>
    </source>
</evidence>
<reference evidence="3" key="1">
    <citation type="journal article" date="2019" name="Int. J. Syst. Evol. Microbiol.">
        <title>The Global Catalogue of Microorganisms (GCM) 10K type strain sequencing project: providing services to taxonomists for standard genome sequencing and annotation.</title>
        <authorList>
            <consortium name="The Broad Institute Genomics Platform"/>
            <consortium name="The Broad Institute Genome Sequencing Center for Infectious Disease"/>
            <person name="Wu L."/>
            <person name="Ma J."/>
        </authorList>
    </citation>
    <scope>NUCLEOTIDE SEQUENCE [LARGE SCALE GENOMIC DNA]</scope>
    <source>
        <strain evidence="3">CGMCC 1.3685</strain>
    </source>
</reference>
<dbReference type="GeneID" id="303304667"/>
<keyword evidence="1" id="KW-1133">Transmembrane helix</keyword>
<feature type="transmembrane region" description="Helical" evidence="1">
    <location>
        <begin position="174"/>
        <end position="192"/>
    </location>
</feature>
<gene>
    <name evidence="2" type="ORF">GCM10007173_23080</name>
</gene>